<gene>
    <name evidence="4" type="ORF">HNQ77_004770</name>
</gene>
<dbReference type="Proteomes" id="UP000538666">
    <property type="component" value="Unassembled WGS sequence"/>
</dbReference>
<dbReference type="EMBL" id="JACHEK010000011">
    <property type="protein sequence ID" value="MBB6146789.1"/>
    <property type="molecule type" value="Genomic_DNA"/>
</dbReference>
<proteinExistence type="inferred from homology"/>
<evidence type="ECO:0000256" key="2">
    <source>
        <dbReference type="RuleBase" id="RU003707"/>
    </source>
</evidence>
<feature type="compositionally biased region" description="Polar residues" evidence="3">
    <location>
        <begin position="261"/>
        <end position="276"/>
    </location>
</feature>
<evidence type="ECO:0000313" key="5">
    <source>
        <dbReference type="Proteomes" id="UP000538666"/>
    </source>
</evidence>
<dbReference type="CDD" id="cd06558">
    <property type="entry name" value="crotonase-like"/>
    <property type="match status" value="1"/>
</dbReference>
<name>A0A841K4C7_9BACT</name>
<dbReference type="AlphaFoldDB" id="A0A841K4C7"/>
<evidence type="ECO:0000256" key="1">
    <source>
        <dbReference type="ARBA" id="ARBA00005254"/>
    </source>
</evidence>
<keyword evidence="5" id="KW-1185">Reference proteome</keyword>
<organism evidence="4 5">
    <name type="scientific">Silvibacterium bohemicum</name>
    <dbReference type="NCBI Taxonomy" id="1577686"/>
    <lineage>
        <taxon>Bacteria</taxon>
        <taxon>Pseudomonadati</taxon>
        <taxon>Acidobacteriota</taxon>
        <taxon>Terriglobia</taxon>
        <taxon>Terriglobales</taxon>
        <taxon>Acidobacteriaceae</taxon>
        <taxon>Silvibacterium</taxon>
    </lineage>
</organism>
<reference evidence="4 5" key="1">
    <citation type="submission" date="2020-08" db="EMBL/GenBank/DDBJ databases">
        <title>Genomic Encyclopedia of Type Strains, Phase IV (KMG-IV): sequencing the most valuable type-strain genomes for metagenomic binning, comparative biology and taxonomic classification.</title>
        <authorList>
            <person name="Goeker M."/>
        </authorList>
    </citation>
    <scope>NUCLEOTIDE SEQUENCE [LARGE SCALE GENOMIC DNA]</scope>
    <source>
        <strain evidence="4 5">DSM 103733</strain>
    </source>
</reference>
<dbReference type="PANTHER" id="PTHR11941:SF54">
    <property type="entry name" value="ENOYL-COA HYDRATASE, MITOCHONDRIAL"/>
    <property type="match status" value="1"/>
</dbReference>
<feature type="compositionally biased region" description="Basic and acidic residues" evidence="3">
    <location>
        <begin position="251"/>
        <end position="260"/>
    </location>
</feature>
<dbReference type="RefSeq" id="WP_050061335.1">
    <property type="nucleotide sequence ID" value="NZ_JACHEK010000011.1"/>
</dbReference>
<dbReference type="GO" id="GO:0006635">
    <property type="term" value="P:fatty acid beta-oxidation"/>
    <property type="evidence" value="ECO:0007669"/>
    <property type="project" value="TreeGrafter"/>
</dbReference>
<evidence type="ECO:0000256" key="3">
    <source>
        <dbReference type="SAM" id="MobiDB-lite"/>
    </source>
</evidence>
<dbReference type="InterPro" id="IPR029045">
    <property type="entry name" value="ClpP/crotonase-like_dom_sf"/>
</dbReference>
<dbReference type="Pfam" id="PF00378">
    <property type="entry name" value="ECH_1"/>
    <property type="match status" value="1"/>
</dbReference>
<dbReference type="InterPro" id="IPR018376">
    <property type="entry name" value="Enoyl-CoA_hyd/isom_CS"/>
</dbReference>
<comment type="similarity">
    <text evidence="1 2">Belongs to the enoyl-CoA hydratase/isomerase family.</text>
</comment>
<sequence>MPFAHLAIGGSIATISLDHPKGNRINFAMREELLATIRQVADSDARVLMIRAEGDDFCLGGDVRDWLGIPARELRPKIETFAEALNQLEGLSIPTVAAVQGRCMGGGLELILSCDLVVAGESAVFSCPEALLGIVTLQGGVIQLAERIGRARALEFAFLSDPYGADEMARLDLINRVVPDEQLEDAARALVDRLASGPPAAYATTKLLMRTWAAGGIAAARSILYDVSMPLFETEEVQAVLQGAAAAAKEGRRFPKHEFSQPRNLSAKPQNNGSIE</sequence>
<evidence type="ECO:0000313" key="4">
    <source>
        <dbReference type="EMBL" id="MBB6146789.1"/>
    </source>
</evidence>
<dbReference type="SUPFAM" id="SSF52096">
    <property type="entry name" value="ClpP/crotonase"/>
    <property type="match status" value="1"/>
</dbReference>
<feature type="region of interest" description="Disordered" evidence="3">
    <location>
        <begin position="251"/>
        <end position="276"/>
    </location>
</feature>
<protein>
    <submittedName>
        <fullName evidence="4">Enoyl-CoA hydratase/carnithine racemase</fullName>
    </submittedName>
</protein>
<dbReference type="Gene3D" id="3.90.226.10">
    <property type="entry name" value="2-enoyl-CoA Hydratase, Chain A, domain 1"/>
    <property type="match status" value="1"/>
</dbReference>
<dbReference type="PROSITE" id="PS00166">
    <property type="entry name" value="ENOYL_COA_HYDRATASE"/>
    <property type="match status" value="1"/>
</dbReference>
<accession>A0A841K4C7</accession>
<dbReference type="InterPro" id="IPR001753">
    <property type="entry name" value="Enoyl-CoA_hydra/iso"/>
</dbReference>
<dbReference type="PANTHER" id="PTHR11941">
    <property type="entry name" value="ENOYL-COA HYDRATASE-RELATED"/>
    <property type="match status" value="1"/>
</dbReference>
<comment type="caution">
    <text evidence="4">The sequence shown here is derived from an EMBL/GenBank/DDBJ whole genome shotgun (WGS) entry which is preliminary data.</text>
</comment>
<dbReference type="GO" id="GO:0003824">
    <property type="term" value="F:catalytic activity"/>
    <property type="evidence" value="ECO:0007669"/>
    <property type="project" value="InterPro"/>
</dbReference>
<dbReference type="OrthoDB" id="9775794at2"/>